<dbReference type="CDD" id="cd01668">
    <property type="entry name" value="TGS_RSH"/>
    <property type="match status" value="1"/>
</dbReference>
<dbReference type="InterPro" id="IPR043519">
    <property type="entry name" value="NT_sf"/>
</dbReference>
<proteinExistence type="inferred from homology"/>
<evidence type="ECO:0000313" key="5">
    <source>
        <dbReference type="EMBL" id="PIU33365.1"/>
    </source>
</evidence>
<comment type="pathway">
    <text evidence="1">Purine metabolism.</text>
</comment>
<evidence type="ECO:0008006" key="7">
    <source>
        <dbReference type="Google" id="ProtNLM"/>
    </source>
</evidence>
<dbReference type="Gene3D" id="3.30.460.10">
    <property type="entry name" value="Beta Polymerase, domain 2"/>
    <property type="match status" value="1"/>
</dbReference>
<dbReference type="InterPro" id="IPR033655">
    <property type="entry name" value="TGS_RelA/SpoT"/>
</dbReference>
<dbReference type="Pfam" id="PF02824">
    <property type="entry name" value="TGS"/>
    <property type="match status" value="1"/>
</dbReference>
<dbReference type="InterPro" id="IPR012676">
    <property type="entry name" value="TGS-like"/>
</dbReference>
<sequence>MEEKFNQLLKKIKSYHPQADLSLLKKAYDFASQAHQGQKRLSGEPFIFHPLSVAEVLADWRLDIGSIVAGLLHDVVEDGGIKKEKLEKEFGRDIAQLVDGVTKIGEIKLRGAAQDVFVENLRKMIVVMAHDLRVVLIKLADRYHNLQTLHVLPLEKQKRIAQETLEVTAPLAERLGIGEMKGRLEDLAFPYAYPEEYQWVKDFAWPYYQQSEDYIQNLKKEILDVLSKKGVQAEVCGRAKHLYSLYRKLLRPGIDKDIIKVYDLMALRIIVKTIEECYMALGLIHQLYKPVPSIGIRDFIAQPKPNGYQSIHTNVFAQGKIVEIQIRTKKMQEEAEDGITAHWYYSQQKNKKAEDTQIQKGFFAPTEKMSWVKELVQWQQKLVDSQEFLNSLKFDALSHRIFVFSPKGDVFDLPVEATPVDFAYAVHTELGDQCCGAKVDGKMAPLDFHLKSGQMVEILVDKNKKKPSHDWLNFVMTQQARRRIAKHYRKR</sequence>
<feature type="domain" description="TGS" evidence="4">
    <location>
        <begin position="396"/>
        <end position="460"/>
    </location>
</feature>
<dbReference type="SMART" id="SM00954">
    <property type="entry name" value="RelA_SpoT"/>
    <property type="match status" value="1"/>
</dbReference>
<comment type="caution">
    <text evidence="5">The sequence shown here is derived from an EMBL/GenBank/DDBJ whole genome shotgun (WGS) entry which is preliminary data.</text>
</comment>
<dbReference type="SUPFAM" id="SSF81301">
    <property type="entry name" value="Nucleotidyltransferase"/>
    <property type="match status" value="1"/>
</dbReference>
<evidence type="ECO:0000259" key="4">
    <source>
        <dbReference type="PROSITE" id="PS51880"/>
    </source>
</evidence>
<dbReference type="AlphaFoldDB" id="A0A2M6YQG3"/>
<dbReference type="InterPro" id="IPR004095">
    <property type="entry name" value="TGS"/>
</dbReference>
<dbReference type="InterPro" id="IPR012675">
    <property type="entry name" value="Beta-grasp_dom_sf"/>
</dbReference>
<dbReference type="Pfam" id="PF04607">
    <property type="entry name" value="RelA_SpoT"/>
    <property type="match status" value="1"/>
</dbReference>
<evidence type="ECO:0000256" key="2">
    <source>
        <dbReference type="RuleBase" id="RU003847"/>
    </source>
</evidence>
<dbReference type="NCBIfam" id="TIGR00691">
    <property type="entry name" value="spoT_relA"/>
    <property type="match status" value="1"/>
</dbReference>
<evidence type="ECO:0000313" key="6">
    <source>
        <dbReference type="Proteomes" id="UP000229559"/>
    </source>
</evidence>
<accession>A0A2M6YQG3</accession>
<dbReference type="InterPro" id="IPR003607">
    <property type="entry name" value="HD/PDEase_dom"/>
</dbReference>
<dbReference type="FunFam" id="1.10.3210.10:FF:000001">
    <property type="entry name" value="GTP pyrophosphokinase RelA"/>
    <property type="match status" value="1"/>
</dbReference>
<dbReference type="Gene3D" id="1.10.3210.10">
    <property type="entry name" value="Hypothetical protein af1432"/>
    <property type="match status" value="1"/>
</dbReference>
<dbReference type="GO" id="GO:0005886">
    <property type="term" value="C:plasma membrane"/>
    <property type="evidence" value="ECO:0007669"/>
    <property type="project" value="TreeGrafter"/>
</dbReference>
<dbReference type="FunFam" id="3.10.20.30:FF:000002">
    <property type="entry name" value="GTP pyrophosphokinase (RelA/SpoT)"/>
    <property type="match status" value="1"/>
</dbReference>
<dbReference type="PROSITE" id="PS51880">
    <property type="entry name" value="TGS"/>
    <property type="match status" value="1"/>
</dbReference>
<comment type="similarity">
    <text evidence="2">Belongs to the relA/spoT family.</text>
</comment>
<dbReference type="SMART" id="SM00471">
    <property type="entry name" value="HDc"/>
    <property type="match status" value="1"/>
</dbReference>
<dbReference type="Proteomes" id="UP000229559">
    <property type="component" value="Unassembled WGS sequence"/>
</dbReference>
<dbReference type="Gene3D" id="3.10.20.30">
    <property type="match status" value="1"/>
</dbReference>
<dbReference type="SUPFAM" id="SSF81271">
    <property type="entry name" value="TGS-like"/>
    <property type="match status" value="1"/>
</dbReference>
<comment type="function">
    <text evidence="2">In eubacteria ppGpp (guanosine 3'-diphosphate 5'-diphosphate) is a mediator of the stringent response that coordinates a variety of cellular activities in response to changes in nutritional abundance.</text>
</comment>
<dbReference type="PANTHER" id="PTHR21262:SF31">
    <property type="entry name" value="GTP PYROPHOSPHOKINASE"/>
    <property type="match status" value="1"/>
</dbReference>
<dbReference type="EMBL" id="PEXA01000013">
    <property type="protein sequence ID" value="PIU33365.1"/>
    <property type="molecule type" value="Genomic_DNA"/>
</dbReference>
<protein>
    <recommendedName>
        <fullName evidence="7">(P)ppGpp synthetase</fullName>
    </recommendedName>
</protein>
<evidence type="ECO:0000259" key="3">
    <source>
        <dbReference type="PROSITE" id="PS51831"/>
    </source>
</evidence>
<dbReference type="CDD" id="cd00077">
    <property type="entry name" value="HDc"/>
    <property type="match status" value="1"/>
</dbReference>
<name>A0A2M6YQG3_9BACT</name>
<dbReference type="SUPFAM" id="SSF109604">
    <property type="entry name" value="HD-domain/PDEase-like"/>
    <property type="match status" value="1"/>
</dbReference>
<dbReference type="CDD" id="cd05399">
    <property type="entry name" value="NT_Rel-Spo_like"/>
    <property type="match status" value="1"/>
</dbReference>
<feature type="domain" description="HD" evidence="3">
    <location>
        <begin position="46"/>
        <end position="146"/>
    </location>
</feature>
<dbReference type="PANTHER" id="PTHR21262">
    <property type="entry name" value="GUANOSINE-3',5'-BIS DIPHOSPHATE 3'-PYROPHOSPHOHYDROLASE"/>
    <property type="match status" value="1"/>
</dbReference>
<dbReference type="Pfam" id="PF13328">
    <property type="entry name" value="HD_4"/>
    <property type="match status" value="1"/>
</dbReference>
<gene>
    <name evidence="5" type="ORF">COT04_00390</name>
</gene>
<dbReference type="PROSITE" id="PS51831">
    <property type="entry name" value="HD"/>
    <property type="match status" value="1"/>
</dbReference>
<reference evidence="6" key="1">
    <citation type="submission" date="2017-09" db="EMBL/GenBank/DDBJ databases">
        <title>Depth-based differentiation of microbial function through sediment-hosted aquifers and enrichment of novel symbionts in the deep terrestrial subsurface.</title>
        <authorList>
            <person name="Probst A.J."/>
            <person name="Ladd B."/>
            <person name="Jarett J.K."/>
            <person name="Geller-Mcgrath D.E."/>
            <person name="Sieber C.M.K."/>
            <person name="Emerson J.B."/>
            <person name="Anantharaman K."/>
            <person name="Thomas B.C."/>
            <person name="Malmstrom R."/>
            <person name="Stieglmeier M."/>
            <person name="Klingl A."/>
            <person name="Woyke T."/>
            <person name="Ryan C.M."/>
            <person name="Banfield J.F."/>
        </authorList>
    </citation>
    <scope>NUCLEOTIDE SEQUENCE [LARGE SCALE GENOMIC DNA]</scope>
</reference>
<dbReference type="InterPro" id="IPR007685">
    <property type="entry name" value="RelA_SpoT"/>
</dbReference>
<evidence type="ECO:0000256" key="1">
    <source>
        <dbReference type="ARBA" id="ARBA00025704"/>
    </source>
</evidence>
<dbReference type="GO" id="GO:0015969">
    <property type="term" value="P:guanosine tetraphosphate metabolic process"/>
    <property type="evidence" value="ECO:0007669"/>
    <property type="project" value="InterPro"/>
</dbReference>
<dbReference type="InterPro" id="IPR006674">
    <property type="entry name" value="HD_domain"/>
</dbReference>
<dbReference type="InterPro" id="IPR004811">
    <property type="entry name" value="RelA/Spo_fam"/>
</dbReference>
<organism evidence="5 6">
    <name type="scientific">Candidatus Shapirobacteria bacterium CG07_land_8_20_14_0_80_39_12</name>
    <dbReference type="NCBI Taxonomy" id="1974480"/>
    <lineage>
        <taxon>Bacteria</taxon>
        <taxon>Candidatus Shapironibacteriota</taxon>
    </lineage>
</organism>